<feature type="transmembrane region" description="Helical" evidence="1">
    <location>
        <begin position="117"/>
        <end position="134"/>
    </location>
</feature>
<accession>A0A0G0QTR6</accession>
<sequence>MTWLYLALAAYLINAVAFIFDKYLLHAPIPRPFAYSFWVALLSITTVVLIPFGVGFPGWSFLAVAIASGAAFFLGLIFLYRAIRIGEITSASTKVGASTAVFTFVFSYLILDASVLNQAHIVALGLMVFGMLILSRMNWKMLGIAIIAGAFSGLSFTLLKWAFSHSDLINGIFWTRMGFVAAALLSLLFINARKEIFASFRQSSSSSKYLFLANKIIAAAGFIILYYAIYKGNAALINGLSGLQYFFVFMIAIAFRQIIPGIGENLDRKSMIIKIAGLIFILDGFLILFTKI</sequence>
<feature type="transmembrane region" description="Helical" evidence="1">
    <location>
        <begin position="209"/>
        <end position="229"/>
    </location>
</feature>
<dbReference type="Proteomes" id="UP000034072">
    <property type="component" value="Unassembled WGS sequence"/>
</dbReference>
<evidence type="ECO:0000313" key="3">
    <source>
        <dbReference type="Proteomes" id="UP000034072"/>
    </source>
</evidence>
<evidence type="ECO:0008006" key="4">
    <source>
        <dbReference type="Google" id="ProtNLM"/>
    </source>
</evidence>
<proteinExistence type="predicted"/>
<keyword evidence="1" id="KW-0812">Transmembrane</keyword>
<evidence type="ECO:0000313" key="2">
    <source>
        <dbReference type="EMBL" id="KKR40716.1"/>
    </source>
</evidence>
<keyword evidence="1" id="KW-1133">Transmembrane helix</keyword>
<organism evidence="2 3">
    <name type="scientific">Candidatus Yanofskybacteria bacterium GW2011_GWE2_40_11</name>
    <dbReference type="NCBI Taxonomy" id="1619033"/>
    <lineage>
        <taxon>Bacteria</taxon>
        <taxon>Candidatus Yanofskyibacteriota</taxon>
    </lineage>
</organism>
<keyword evidence="1" id="KW-0472">Membrane</keyword>
<feature type="transmembrane region" description="Helical" evidence="1">
    <location>
        <begin position="235"/>
        <end position="259"/>
    </location>
</feature>
<feature type="transmembrane region" description="Helical" evidence="1">
    <location>
        <begin position="6"/>
        <end position="25"/>
    </location>
</feature>
<comment type="caution">
    <text evidence="2">The sequence shown here is derived from an EMBL/GenBank/DDBJ whole genome shotgun (WGS) entry which is preliminary data.</text>
</comment>
<feature type="transmembrane region" description="Helical" evidence="1">
    <location>
        <begin position="168"/>
        <end position="189"/>
    </location>
</feature>
<feature type="transmembrane region" description="Helical" evidence="1">
    <location>
        <begin position="271"/>
        <end position="289"/>
    </location>
</feature>
<dbReference type="EMBL" id="LBXZ01000005">
    <property type="protein sequence ID" value="KKR40716.1"/>
    <property type="molecule type" value="Genomic_DNA"/>
</dbReference>
<feature type="transmembrane region" description="Helical" evidence="1">
    <location>
        <begin position="59"/>
        <end position="83"/>
    </location>
</feature>
<evidence type="ECO:0000256" key="1">
    <source>
        <dbReference type="SAM" id="Phobius"/>
    </source>
</evidence>
<feature type="transmembrane region" description="Helical" evidence="1">
    <location>
        <begin position="95"/>
        <end position="111"/>
    </location>
</feature>
<reference evidence="2 3" key="1">
    <citation type="journal article" date="2015" name="Nature">
        <title>rRNA introns, odd ribosomes, and small enigmatic genomes across a large radiation of phyla.</title>
        <authorList>
            <person name="Brown C.T."/>
            <person name="Hug L.A."/>
            <person name="Thomas B.C."/>
            <person name="Sharon I."/>
            <person name="Castelle C.J."/>
            <person name="Singh A."/>
            <person name="Wilkins M.J."/>
            <person name="Williams K.H."/>
            <person name="Banfield J.F."/>
        </authorList>
    </citation>
    <scope>NUCLEOTIDE SEQUENCE [LARGE SCALE GENOMIC DNA]</scope>
</reference>
<name>A0A0G0QTR6_9BACT</name>
<feature type="transmembrane region" description="Helical" evidence="1">
    <location>
        <begin position="32"/>
        <end position="53"/>
    </location>
</feature>
<protein>
    <recommendedName>
        <fullName evidence="4">EamA domain-containing protein</fullName>
    </recommendedName>
</protein>
<gene>
    <name evidence="2" type="ORF">UT75_C0005G0024</name>
</gene>
<feature type="transmembrane region" description="Helical" evidence="1">
    <location>
        <begin position="141"/>
        <end position="162"/>
    </location>
</feature>
<dbReference type="AlphaFoldDB" id="A0A0G0QTR6"/>